<dbReference type="NCBIfam" id="TIGR00439">
    <property type="entry name" value="FtsX_Gneg"/>
    <property type="match status" value="1"/>
</dbReference>
<dbReference type="InterPro" id="IPR003838">
    <property type="entry name" value="ABC3_permease_C"/>
</dbReference>
<evidence type="ECO:0000256" key="13">
    <source>
        <dbReference type="SAM" id="MobiDB-lite"/>
    </source>
</evidence>
<reference evidence="17 18" key="1">
    <citation type="submission" date="2018-07" db="EMBL/GenBank/DDBJ databases">
        <title>Marsedoiliclastica nanhaica gen. nov. sp. nov., a novel marine hydrocarbonoclastic bacterium isolated from an in-situ enriched hydrocarbon-degrading consortium in deep-sea sediment.</title>
        <authorList>
            <person name="Dong C."/>
            <person name="Ma T."/>
            <person name="Liu R."/>
            <person name="Shao Z."/>
        </authorList>
    </citation>
    <scope>NUCLEOTIDE SEQUENCE [LARGE SCALE GENOMIC DNA]</scope>
    <source>
        <strain evidence="18">soil36-7</strain>
    </source>
</reference>
<evidence type="ECO:0000256" key="11">
    <source>
        <dbReference type="ARBA" id="ARBA00023306"/>
    </source>
</evidence>
<comment type="subunit">
    <text evidence="3">Forms a membrane-associated complex with FtsE.</text>
</comment>
<dbReference type="Pfam" id="PF02687">
    <property type="entry name" value="FtsX"/>
    <property type="match status" value="1"/>
</dbReference>
<feature type="domain" description="FtsX extracellular" evidence="16">
    <location>
        <begin position="100"/>
        <end position="194"/>
    </location>
</feature>
<keyword evidence="11 12" id="KW-0131">Cell cycle</keyword>
<dbReference type="GO" id="GO:0005886">
    <property type="term" value="C:plasma membrane"/>
    <property type="evidence" value="ECO:0007669"/>
    <property type="project" value="UniProtKB-SubCell"/>
</dbReference>
<evidence type="ECO:0000259" key="16">
    <source>
        <dbReference type="Pfam" id="PF18075"/>
    </source>
</evidence>
<feature type="transmembrane region" description="Helical" evidence="14">
    <location>
        <begin position="267"/>
        <end position="288"/>
    </location>
</feature>
<comment type="similarity">
    <text evidence="2 12">Belongs to the ABC-4 integral membrane protein family. FtsX subfamily.</text>
</comment>
<protein>
    <recommendedName>
        <fullName evidence="4 12">Cell division protein FtsX</fullName>
    </recommendedName>
</protein>
<dbReference type="Pfam" id="PF18075">
    <property type="entry name" value="FtsX_ECD"/>
    <property type="match status" value="1"/>
</dbReference>
<dbReference type="Proteomes" id="UP000298049">
    <property type="component" value="Chromosome"/>
</dbReference>
<comment type="subcellular location">
    <subcellularLocation>
        <location evidence="1">Cell inner membrane</location>
        <topology evidence="1">Multi-pass membrane protein</topology>
    </subcellularLocation>
</comment>
<comment type="function">
    <text evidence="12">Part of the ABC transporter FtsEX involved in cellular division.</text>
</comment>
<feature type="transmembrane region" description="Helical" evidence="14">
    <location>
        <begin position="210"/>
        <end position="231"/>
    </location>
</feature>
<evidence type="ECO:0000313" key="18">
    <source>
        <dbReference type="Proteomes" id="UP000298049"/>
    </source>
</evidence>
<dbReference type="InterPro" id="IPR040690">
    <property type="entry name" value="FtsX_ECD"/>
</dbReference>
<feature type="transmembrane region" description="Helical" evidence="14">
    <location>
        <begin position="308"/>
        <end position="332"/>
    </location>
</feature>
<gene>
    <name evidence="17" type="ORF">soil367_01380</name>
</gene>
<evidence type="ECO:0000256" key="14">
    <source>
        <dbReference type="SAM" id="Phobius"/>
    </source>
</evidence>
<dbReference type="OrthoDB" id="9813411at2"/>
<evidence type="ECO:0000256" key="1">
    <source>
        <dbReference type="ARBA" id="ARBA00004429"/>
    </source>
</evidence>
<evidence type="ECO:0000256" key="10">
    <source>
        <dbReference type="ARBA" id="ARBA00023136"/>
    </source>
</evidence>
<evidence type="ECO:0000256" key="12">
    <source>
        <dbReference type="PIRNR" id="PIRNR003097"/>
    </source>
</evidence>
<keyword evidence="5 12" id="KW-1003">Cell membrane</keyword>
<evidence type="ECO:0000256" key="5">
    <source>
        <dbReference type="ARBA" id="ARBA00022475"/>
    </source>
</evidence>
<dbReference type="RefSeq" id="WP_136546189.1">
    <property type="nucleotide sequence ID" value="NZ_CP031093.1"/>
</dbReference>
<keyword evidence="9 14" id="KW-1133">Transmembrane helix</keyword>
<feature type="transmembrane region" description="Helical" evidence="14">
    <location>
        <begin position="65"/>
        <end position="85"/>
    </location>
</feature>
<dbReference type="AlphaFoldDB" id="A0A4P7XF41"/>
<evidence type="ECO:0000256" key="4">
    <source>
        <dbReference type="ARBA" id="ARBA00021907"/>
    </source>
</evidence>
<dbReference type="KEGG" id="hmi:soil367_01380"/>
<dbReference type="InterPro" id="IPR004513">
    <property type="entry name" value="FtsX"/>
</dbReference>
<name>A0A4P7XF41_9ALTE</name>
<keyword evidence="6 12" id="KW-0997">Cell inner membrane</keyword>
<proteinExistence type="inferred from homology"/>
<dbReference type="PANTHER" id="PTHR47755:SF1">
    <property type="entry name" value="CELL DIVISION PROTEIN FTSX"/>
    <property type="match status" value="1"/>
</dbReference>
<organism evidence="17 18">
    <name type="scientific">Hydrocarboniclastica marina</name>
    <dbReference type="NCBI Taxonomy" id="2259620"/>
    <lineage>
        <taxon>Bacteria</taxon>
        <taxon>Pseudomonadati</taxon>
        <taxon>Pseudomonadota</taxon>
        <taxon>Gammaproteobacteria</taxon>
        <taxon>Alteromonadales</taxon>
        <taxon>Alteromonadaceae</taxon>
        <taxon>Hydrocarboniclastica</taxon>
    </lineage>
</organism>
<evidence type="ECO:0000259" key="15">
    <source>
        <dbReference type="Pfam" id="PF02687"/>
    </source>
</evidence>
<accession>A0A4P7XF41</accession>
<evidence type="ECO:0000256" key="2">
    <source>
        <dbReference type="ARBA" id="ARBA00007379"/>
    </source>
</evidence>
<dbReference type="PIRSF" id="PIRSF003097">
    <property type="entry name" value="FtsX"/>
    <property type="match status" value="1"/>
</dbReference>
<evidence type="ECO:0000256" key="7">
    <source>
        <dbReference type="ARBA" id="ARBA00022618"/>
    </source>
</evidence>
<keyword evidence="18" id="KW-1185">Reference proteome</keyword>
<dbReference type="GO" id="GO:0032153">
    <property type="term" value="C:cell division site"/>
    <property type="evidence" value="ECO:0007669"/>
    <property type="project" value="TreeGrafter"/>
</dbReference>
<dbReference type="GO" id="GO:0051301">
    <property type="term" value="P:cell division"/>
    <property type="evidence" value="ECO:0007669"/>
    <property type="project" value="UniProtKB-KW"/>
</dbReference>
<keyword evidence="7 12" id="KW-0132">Cell division</keyword>
<feature type="region of interest" description="Disordered" evidence="13">
    <location>
        <begin position="1"/>
        <end position="32"/>
    </location>
</feature>
<feature type="compositionally biased region" description="Low complexity" evidence="13">
    <location>
        <begin position="22"/>
        <end position="32"/>
    </location>
</feature>
<feature type="domain" description="ABC3 transporter permease C-terminal" evidence="15">
    <location>
        <begin position="218"/>
        <end position="337"/>
    </location>
</feature>
<keyword evidence="10 12" id="KW-0472">Membrane</keyword>
<dbReference type="EMBL" id="CP031093">
    <property type="protein sequence ID" value="QCF24712.1"/>
    <property type="molecule type" value="Genomic_DNA"/>
</dbReference>
<dbReference type="Gene3D" id="3.30.70.3040">
    <property type="match status" value="1"/>
</dbReference>
<evidence type="ECO:0000256" key="9">
    <source>
        <dbReference type="ARBA" id="ARBA00022989"/>
    </source>
</evidence>
<sequence>MASERRVSRTGKSPAPGERRAQQPGARGAGALRSWRDPLDSYLAHHRKTAGESGRRMLQSPLSSLMTWLVMGIAMALPVCLMLLLGSLQSVAQGWEDAARINVYLAEGVDESAAGELRRELALRDGIETVLFIPRDQALAEFRASSGLGNALDYLDQNPLPHTLVVTPAATYRSQDDLSRLGTSIRGIDGVDQVQVDLQWLQRLNTIADILQRGVTALSLLLAAAVILVIGNTIRLAIESRRDEILIVKLVGGTDAFVRRPFLYTGVWYGLGGALVAWWLVEIAFWWVGGPVEQLGALYGGGFSLQGLPFGSGLLLLLVGVGLGWLGSWVAVKRHLKAIEPT</sequence>
<evidence type="ECO:0000313" key="17">
    <source>
        <dbReference type="EMBL" id="QCF24712.1"/>
    </source>
</evidence>
<evidence type="ECO:0000256" key="3">
    <source>
        <dbReference type="ARBA" id="ARBA00011160"/>
    </source>
</evidence>
<evidence type="ECO:0000256" key="6">
    <source>
        <dbReference type="ARBA" id="ARBA00022519"/>
    </source>
</evidence>
<keyword evidence="8 14" id="KW-0812">Transmembrane</keyword>
<dbReference type="PANTHER" id="PTHR47755">
    <property type="entry name" value="CELL DIVISION PROTEIN FTSX"/>
    <property type="match status" value="1"/>
</dbReference>
<evidence type="ECO:0000256" key="8">
    <source>
        <dbReference type="ARBA" id="ARBA00022692"/>
    </source>
</evidence>
<dbReference type="InterPro" id="IPR047590">
    <property type="entry name" value="FtsX_proteobact-type"/>
</dbReference>